<dbReference type="PRINTS" id="PR00344">
    <property type="entry name" value="BCTRLSENSOR"/>
</dbReference>
<dbReference type="PANTHER" id="PTHR43065:SF50">
    <property type="entry name" value="HISTIDINE KINASE"/>
    <property type="match status" value="1"/>
</dbReference>
<dbReference type="InterPro" id="IPR036890">
    <property type="entry name" value="HATPase_C_sf"/>
</dbReference>
<dbReference type="PROSITE" id="PS50109">
    <property type="entry name" value="HIS_KIN"/>
    <property type="match status" value="1"/>
</dbReference>
<comment type="catalytic activity">
    <reaction evidence="1">
        <text>ATP + protein L-histidine = ADP + protein N-phospho-L-histidine.</text>
        <dbReference type="EC" id="2.7.13.3"/>
    </reaction>
</comment>
<protein>
    <recommendedName>
        <fullName evidence="2">histidine kinase</fullName>
        <ecNumber evidence="2">2.7.13.3</ecNumber>
    </recommendedName>
</protein>
<keyword evidence="3 6" id="KW-0808">Transferase</keyword>
<evidence type="ECO:0000256" key="3">
    <source>
        <dbReference type="ARBA" id="ARBA00022777"/>
    </source>
</evidence>
<evidence type="ECO:0000256" key="2">
    <source>
        <dbReference type="ARBA" id="ARBA00012438"/>
    </source>
</evidence>
<dbReference type="Gene3D" id="3.30.565.10">
    <property type="entry name" value="Histidine kinase-like ATPase, C-terminal domain"/>
    <property type="match status" value="1"/>
</dbReference>
<dbReference type="GO" id="GO:0000160">
    <property type="term" value="P:phosphorelay signal transduction system"/>
    <property type="evidence" value="ECO:0007669"/>
    <property type="project" value="UniProtKB-KW"/>
</dbReference>
<dbReference type="InterPro" id="IPR004358">
    <property type="entry name" value="Sig_transdc_His_kin-like_C"/>
</dbReference>
<evidence type="ECO:0000256" key="4">
    <source>
        <dbReference type="ARBA" id="ARBA00023012"/>
    </source>
</evidence>
<organism evidence="6 7">
    <name type="scientific">Microseira wollei NIES-4236</name>
    <dbReference type="NCBI Taxonomy" id="2530354"/>
    <lineage>
        <taxon>Bacteria</taxon>
        <taxon>Bacillati</taxon>
        <taxon>Cyanobacteriota</taxon>
        <taxon>Cyanophyceae</taxon>
        <taxon>Oscillatoriophycideae</taxon>
        <taxon>Aerosakkonematales</taxon>
        <taxon>Aerosakkonemataceae</taxon>
        <taxon>Microseira</taxon>
    </lineage>
</organism>
<dbReference type="InterPro" id="IPR005467">
    <property type="entry name" value="His_kinase_dom"/>
</dbReference>
<accession>A0AAV3X9I4</accession>
<dbReference type="GO" id="GO:0004673">
    <property type="term" value="F:protein histidine kinase activity"/>
    <property type="evidence" value="ECO:0007669"/>
    <property type="project" value="UniProtKB-EC"/>
</dbReference>
<dbReference type="Pfam" id="PF02518">
    <property type="entry name" value="HATPase_c"/>
    <property type="match status" value="1"/>
</dbReference>
<dbReference type="EC" id="2.7.13.3" evidence="2"/>
<name>A0AAV3X9I4_9CYAN</name>
<keyword evidence="4" id="KW-0902">Two-component regulatory system</keyword>
<keyword evidence="7" id="KW-1185">Reference proteome</keyword>
<proteinExistence type="predicted"/>
<evidence type="ECO:0000313" key="7">
    <source>
        <dbReference type="Proteomes" id="UP001050975"/>
    </source>
</evidence>
<evidence type="ECO:0000313" key="6">
    <source>
        <dbReference type="EMBL" id="GET36745.1"/>
    </source>
</evidence>
<feature type="domain" description="Histidine kinase" evidence="5">
    <location>
        <begin position="20"/>
        <end position="237"/>
    </location>
</feature>
<evidence type="ECO:0000259" key="5">
    <source>
        <dbReference type="PROSITE" id="PS50109"/>
    </source>
</evidence>
<gene>
    <name evidence="6" type="ORF">MiSe_14970</name>
</gene>
<dbReference type="AlphaFoldDB" id="A0AAV3X9I4"/>
<dbReference type="SMART" id="SM00387">
    <property type="entry name" value="HATPase_c"/>
    <property type="match status" value="1"/>
</dbReference>
<evidence type="ECO:0000256" key="1">
    <source>
        <dbReference type="ARBA" id="ARBA00000085"/>
    </source>
</evidence>
<dbReference type="Proteomes" id="UP001050975">
    <property type="component" value="Unassembled WGS sequence"/>
</dbReference>
<sequence length="237" mass="27102">MSYYQDLLGLLQAYQQYVTPIPPDIQSRIEEIELEFMTEDLDKILQSMQVGTTRIQEIIRSVRTFSRLDKSEYAVDIHEGIDSTLLSWRDRLQETPTRSAIQVVKDYSNLPLIECYAEQLNQVFMHLLTNAIDAIEQSNQGRSLAAIEPHPHRIWIHTEAIDLERIKIIIADNGIGIPENLRSRIFAPFFTTKPVGKGTGLGLSISYQIVTTKHNGKLYCDSTPGERTKFTIEIPIR</sequence>
<comment type="caution">
    <text evidence="6">The sequence shown here is derived from an EMBL/GenBank/DDBJ whole genome shotgun (WGS) entry which is preliminary data.</text>
</comment>
<dbReference type="InterPro" id="IPR003594">
    <property type="entry name" value="HATPase_dom"/>
</dbReference>
<dbReference type="PANTHER" id="PTHR43065">
    <property type="entry name" value="SENSOR HISTIDINE KINASE"/>
    <property type="match status" value="1"/>
</dbReference>
<dbReference type="EMBL" id="BLAY01000017">
    <property type="protein sequence ID" value="GET36745.1"/>
    <property type="molecule type" value="Genomic_DNA"/>
</dbReference>
<keyword evidence="3 6" id="KW-0418">Kinase</keyword>
<reference evidence="6" key="1">
    <citation type="submission" date="2019-10" db="EMBL/GenBank/DDBJ databases">
        <title>Draft genome sequece of Microseira wollei NIES-4236.</title>
        <authorList>
            <person name="Yamaguchi H."/>
            <person name="Suzuki S."/>
            <person name="Kawachi M."/>
        </authorList>
    </citation>
    <scope>NUCLEOTIDE SEQUENCE</scope>
    <source>
        <strain evidence="6">NIES-4236</strain>
    </source>
</reference>
<dbReference type="SUPFAM" id="SSF55874">
    <property type="entry name" value="ATPase domain of HSP90 chaperone/DNA topoisomerase II/histidine kinase"/>
    <property type="match status" value="1"/>
</dbReference>